<dbReference type="AlphaFoldDB" id="A0A928ZWD3"/>
<evidence type="ECO:0000256" key="1">
    <source>
        <dbReference type="SAM" id="SignalP"/>
    </source>
</evidence>
<proteinExistence type="predicted"/>
<keyword evidence="3" id="KW-1185">Reference proteome</keyword>
<comment type="caution">
    <text evidence="2">The sequence shown here is derived from an EMBL/GenBank/DDBJ whole genome shotgun (WGS) entry which is preliminary data.</text>
</comment>
<dbReference type="Proteomes" id="UP000615026">
    <property type="component" value="Unassembled WGS sequence"/>
</dbReference>
<protein>
    <recommendedName>
        <fullName evidence="4">PEP-CTERM sorting domain-containing protein</fullName>
    </recommendedName>
</protein>
<feature type="signal peptide" evidence="1">
    <location>
        <begin position="1"/>
        <end position="18"/>
    </location>
</feature>
<name>A0A928ZWD3_LEPEC</name>
<reference evidence="2" key="1">
    <citation type="submission" date="2020-10" db="EMBL/GenBank/DDBJ databases">
        <authorList>
            <person name="Castelo-Branco R."/>
            <person name="Eusebio N."/>
            <person name="Adriana R."/>
            <person name="Vieira A."/>
            <person name="Brugerolle De Fraissinette N."/>
            <person name="Rezende De Castro R."/>
            <person name="Schneider M.P."/>
            <person name="Vasconcelos V."/>
            <person name="Leao P.N."/>
        </authorList>
    </citation>
    <scope>NUCLEOTIDE SEQUENCE</scope>
    <source>
        <strain evidence="2">LEGE 11479</strain>
    </source>
</reference>
<gene>
    <name evidence="2" type="ORF">IQ260_18520</name>
</gene>
<sequence length="257" mass="27211">MMAQAILEKFLGTLVVSAAVMGATAQMAAAQVGFTGDFAPDNWELFNGSPAFPNVDTTPLTINNIPLAPFNGSADFSDAPDSLTLLGSNQSEILEQFGLSCESTDLPSQALFLCDRSFTTVFVTVPETSTLFFDWDYSTADPGGARFDPFGFAIGTFPPDSPRTDGVFTELIDRNGPATQSGTTSVQVVANHVFGFQIGTADNQFGRSQATITNFQVMITEPDEGDPTSVPEPTSAVAIALLAGLGLRLSKKTRSDQ</sequence>
<feature type="chain" id="PRO_5037504591" description="PEP-CTERM sorting domain-containing protein" evidence="1">
    <location>
        <begin position="19"/>
        <end position="257"/>
    </location>
</feature>
<organism evidence="2 3">
    <name type="scientific">Leptolyngbya cf. ectocarpi LEGE 11479</name>
    <dbReference type="NCBI Taxonomy" id="1828722"/>
    <lineage>
        <taxon>Bacteria</taxon>
        <taxon>Bacillati</taxon>
        <taxon>Cyanobacteriota</taxon>
        <taxon>Cyanophyceae</taxon>
        <taxon>Leptolyngbyales</taxon>
        <taxon>Leptolyngbyaceae</taxon>
        <taxon>Leptolyngbya group</taxon>
        <taxon>Leptolyngbya</taxon>
    </lineage>
</organism>
<evidence type="ECO:0000313" key="3">
    <source>
        <dbReference type="Proteomes" id="UP000615026"/>
    </source>
</evidence>
<keyword evidence="1" id="KW-0732">Signal</keyword>
<dbReference type="EMBL" id="JADEXP010000187">
    <property type="protein sequence ID" value="MBE9068643.1"/>
    <property type="molecule type" value="Genomic_DNA"/>
</dbReference>
<dbReference type="RefSeq" id="WP_193994581.1">
    <property type="nucleotide sequence ID" value="NZ_JADEXP010000187.1"/>
</dbReference>
<evidence type="ECO:0008006" key="4">
    <source>
        <dbReference type="Google" id="ProtNLM"/>
    </source>
</evidence>
<evidence type="ECO:0000313" key="2">
    <source>
        <dbReference type="EMBL" id="MBE9068643.1"/>
    </source>
</evidence>
<accession>A0A928ZWD3</accession>